<evidence type="ECO:0000313" key="2">
    <source>
        <dbReference type="Proteomes" id="UP000799438"/>
    </source>
</evidence>
<keyword evidence="2" id="KW-1185">Reference proteome</keyword>
<sequence>MHTGQAVCSLLGGETTAPCAQLRCEGSFAFALFNALGGWCGAWVGDVGFGRVTMVRWDARWVPRHLWCVSSLMLW</sequence>
<name>A0A6A6AXR0_9PEZI</name>
<evidence type="ECO:0000313" key="1">
    <source>
        <dbReference type="EMBL" id="KAF2136732.1"/>
    </source>
</evidence>
<gene>
    <name evidence="1" type="ORF">K452DRAFT_126753</name>
</gene>
<organism evidence="1 2">
    <name type="scientific">Aplosporella prunicola CBS 121167</name>
    <dbReference type="NCBI Taxonomy" id="1176127"/>
    <lineage>
        <taxon>Eukaryota</taxon>
        <taxon>Fungi</taxon>
        <taxon>Dikarya</taxon>
        <taxon>Ascomycota</taxon>
        <taxon>Pezizomycotina</taxon>
        <taxon>Dothideomycetes</taxon>
        <taxon>Dothideomycetes incertae sedis</taxon>
        <taxon>Botryosphaeriales</taxon>
        <taxon>Aplosporellaceae</taxon>
        <taxon>Aplosporella</taxon>
    </lineage>
</organism>
<dbReference type="RefSeq" id="XP_033392450.1">
    <property type="nucleotide sequence ID" value="XM_033535241.1"/>
</dbReference>
<accession>A0A6A6AXR0</accession>
<dbReference type="AlphaFoldDB" id="A0A6A6AXR0"/>
<dbReference type="EMBL" id="ML995513">
    <property type="protein sequence ID" value="KAF2136732.1"/>
    <property type="molecule type" value="Genomic_DNA"/>
</dbReference>
<dbReference type="GeneID" id="54292735"/>
<proteinExistence type="predicted"/>
<protein>
    <submittedName>
        <fullName evidence="1">Uncharacterized protein</fullName>
    </submittedName>
</protein>
<dbReference type="Proteomes" id="UP000799438">
    <property type="component" value="Unassembled WGS sequence"/>
</dbReference>
<reference evidence="1" key="1">
    <citation type="journal article" date="2020" name="Stud. Mycol.">
        <title>101 Dothideomycetes genomes: a test case for predicting lifestyles and emergence of pathogens.</title>
        <authorList>
            <person name="Haridas S."/>
            <person name="Albert R."/>
            <person name="Binder M."/>
            <person name="Bloem J."/>
            <person name="Labutti K."/>
            <person name="Salamov A."/>
            <person name="Andreopoulos B."/>
            <person name="Baker S."/>
            <person name="Barry K."/>
            <person name="Bills G."/>
            <person name="Bluhm B."/>
            <person name="Cannon C."/>
            <person name="Castanera R."/>
            <person name="Culley D."/>
            <person name="Daum C."/>
            <person name="Ezra D."/>
            <person name="Gonzalez J."/>
            <person name="Henrissat B."/>
            <person name="Kuo A."/>
            <person name="Liang C."/>
            <person name="Lipzen A."/>
            <person name="Lutzoni F."/>
            <person name="Magnuson J."/>
            <person name="Mondo S."/>
            <person name="Nolan M."/>
            <person name="Ohm R."/>
            <person name="Pangilinan J."/>
            <person name="Park H.-J."/>
            <person name="Ramirez L."/>
            <person name="Alfaro M."/>
            <person name="Sun H."/>
            <person name="Tritt A."/>
            <person name="Yoshinaga Y."/>
            <person name="Zwiers L.-H."/>
            <person name="Turgeon B."/>
            <person name="Goodwin S."/>
            <person name="Spatafora J."/>
            <person name="Crous P."/>
            <person name="Grigoriev I."/>
        </authorList>
    </citation>
    <scope>NUCLEOTIDE SEQUENCE</scope>
    <source>
        <strain evidence="1">CBS 121167</strain>
    </source>
</reference>